<feature type="compositionally biased region" description="Polar residues" evidence="1">
    <location>
        <begin position="438"/>
        <end position="543"/>
    </location>
</feature>
<feature type="region of interest" description="Disordered" evidence="1">
    <location>
        <begin position="50"/>
        <end position="74"/>
    </location>
</feature>
<keyword evidence="3" id="KW-1185">Reference proteome</keyword>
<feature type="compositionally biased region" description="Acidic residues" evidence="1">
    <location>
        <begin position="379"/>
        <end position="388"/>
    </location>
</feature>
<dbReference type="OMA" id="VEGEHEY"/>
<gene>
    <name evidence="2" type="ORF">CBR_g35023</name>
</gene>
<dbReference type="Proteomes" id="UP000265515">
    <property type="component" value="Unassembled WGS sequence"/>
</dbReference>
<feature type="compositionally biased region" description="Basic and acidic residues" evidence="1">
    <location>
        <begin position="286"/>
        <end position="297"/>
    </location>
</feature>
<feature type="region of interest" description="Disordered" evidence="1">
    <location>
        <begin position="86"/>
        <end position="718"/>
    </location>
</feature>
<proteinExistence type="predicted"/>
<feature type="compositionally biased region" description="Low complexity" evidence="1">
    <location>
        <begin position="666"/>
        <end position="675"/>
    </location>
</feature>
<comment type="caution">
    <text evidence="2">The sequence shown here is derived from an EMBL/GenBank/DDBJ whole genome shotgun (WGS) entry which is preliminary data.</text>
</comment>
<evidence type="ECO:0000256" key="1">
    <source>
        <dbReference type="SAM" id="MobiDB-lite"/>
    </source>
</evidence>
<dbReference type="Gramene" id="GBG82657">
    <property type="protein sequence ID" value="GBG82657"/>
    <property type="gene ID" value="CBR_g35023"/>
</dbReference>
<feature type="compositionally biased region" description="Acidic residues" evidence="1">
    <location>
        <begin position="298"/>
        <end position="308"/>
    </location>
</feature>
<feature type="compositionally biased region" description="Basic and acidic residues" evidence="1">
    <location>
        <begin position="635"/>
        <end position="647"/>
    </location>
</feature>
<feature type="compositionally biased region" description="Low complexity" evidence="1">
    <location>
        <begin position="11"/>
        <end position="26"/>
    </location>
</feature>
<evidence type="ECO:0000313" key="2">
    <source>
        <dbReference type="EMBL" id="GBG82657.1"/>
    </source>
</evidence>
<feature type="compositionally biased region" description="Basic and acidic residues" evidence="1">
    <location>
        <begin position="423"/>
        <end position="437"/>
    </location>
</feature>
<feature type="compositionally biased region" description="Polar residues" evidence="1">
    <location>
        <begin position="549"/>
        <end position="581"/>
    </location>
</feature>
<protein>
    <submittedName>
        <fullName evidence="2">Uncharacterized protein</fullName>
    </submittedName>
</protein>
<accession>A0A388LK53</accession>
<name>A0A388LK53_CHABU</name>
<dbReference type="OrthoDB" id="6020543at2759"/>
<dbReference type="EMBL" id="BFEA01000414">
    <property type="protein sequence ID" value="GBG82657.1"/>
    <property type="molecule type" value="Genomic_DNA"/>
</dbReference>
<dbReference type="AlphaFoldDB" id="A0A388LK53"/>
<feature type="compositionally biased region" description="Polar residues" evidence="1">
    <location>
        <begin position="255"/>
        <end position="269"/>
    </location>
</feature>
<feature type="compositionally biased region" description="Basic and acidic residues" evidence="1">
    <location>
        <begin position="53"/>
        <end position="64"/>
    </location>
</feature>
<feature type="compositionally biased region" description="Basic and acidic residues" evidence="1">
    <location>
        <begin position="698"/>
        <end position="708"/>
    </location>
</feature>
<organism evidence="2 3">
    <name type="scientific">Chara braunii</name>
    <name type="common">Braun's stonewort</name>
    <dbReference type="NCBI Taxonomy" id="69332"/>
    <lineage>
        <taxon>Eukaryota</taxon>
        <taxon>Viridiplantae</taxon>
        <taxon>Streptophyta</taxon>
        <taxon>Charophyceae</taxon>
        <taxon>Charales</taxon>
        <taxon>Characeae</taxon>
        <taxon>Chara</taxon>
    </lineage>
</organism>
<feature type="region of interest" description="Disordered" evidence="1">
    <location>
        <begin position="1"/>
        <end position="27"/>
    </location>
</feature>
<evidence type="ECO:0000313" key="3">
    <source>
        <dbReference type="Proteomes" id="UP000265515"/>
    </source>
</evidence>
<feature type="compositionally biased region" description="Basic and acidic residues" evidence="1">
    <location>
        <begin position="347"/>
        <end position="367"/>
    </location>
</feature>
<sequence>MPVTIISLGQPPSASTPDPAATSPPSKIETLRRWWNSHWADEEATAQTWAGKMCRDRGPDDLRSPRVRLGRASAMDVDALLQKLVRKKKAGDGDDDDDKDEDDFICQDRDRDQPPFAAAVIGSRKRKSGGMAAAGTPDRDADQRPDDEDDDDISCGQMKRFCAEEGGSPPPPPATGRCGISTGQRARGAKFPKKCRMESLSVSESEVRGANFENAESFSSGGANFEKVGSSSSAGGANWKSASHSSGANWKKAESCSSAEDVNNNSNNGYGKKTAPMTTTVSVPDGDLRAPPRRLSDEEGGGEGELGELGDGGGLVCEGRRRRGEEGSSGAGSDDNNSGAMGSAQGVERREHREGGGGVADHDDVQVWRRRGEKGGGQSDDDDDDETGGEGRGRGEGLLANRRGQIGNSGQEAAGSKLSPCNRGEKDGHVHWKKEVRASTTTTTGPGVQASTSDRATQASTTGPGIVQASTSDPATQASTTGPDAQASTTGPGVQASPTGRGVQASTTGCGVQSSTTGRGVQASTTGRAVQSSTTGRGVQAFTTGPARQVSTTGRGVQASTTGPAIQESTTGRGVQASTTGPAVATDEDESVEERRRKNTGATGSAREDAREDRHRHRDRGGGGGGGQGLQAGRRMNDHDEAEDARKIYLRPSNVKRGRSESADSTATTTTTTTTGRELQGNRDGHGGLIGDGATPLPKDEKRRRDSRALGSAIKMGGVQQEEAKFSFRGLLSSDDKDNDKDKDDGKTLQVGRSIITEEEDMTRRMGASTGPVRFVLSSGRKTAYGCNYDEETDGDTRMSKEALTIDEEFDLHFAQMFI</sequence>
<feature type="compositionally biased region" description="Low complexity" evidence="1">
    <location>
        <begin position="331"/>
        <end position="340"/>
    </location>
</feature>
<feature type="compositionally biased region" description="Acidic residues" evidence="1">
    <location>
        <begin position="93"/>
        <end position="105"/>
    </location>
</feature>
<feature type="compositionally biased region" description="Polar residues" evidence="1">
    <location>
        <begin position="229"/>
        <end position="248"/>
    </location>
</feature>
<reference evidence="2 3" key="1">
    <citation type="journal article" date="2018" name="Cell">
        <title>The Chara Genome: Secondary Complexity and Implications for Plant Terrestrialization.</title>
        <authorList>
            <person name="Nishiyama T."/>
            <person name="Sakayama H."/>
            <person name="Vries J.D."/>
            <person name="Buschmann H."/>
            <person name="Saint-Marcoux D."/>
            <person name="Ullrich K.K."/>
            <person name="Haas F.B."/>
            <person name="Vanderstraeten L."/>
            <person name="Becker D."/>
            <person name="Lang D."/>
            <person name="Vosolsobe S."/>
            <person name="Rombauts S."/>
            <person name="Wilhelmsson P.K.I."/>
            <person name="Janitza P."/>
            <person name="Kern R."/>
            <person name="Heyl A."/>
            <person name="Rumpler F."/>
            <person name="Villalobos L.I.A.C."/>
            <person name="Clay J.M."/>
            <person name="Skokan R."/>
            <person name="Toyoda A."/>
            <person name="Suzuki Y."/>
            <person name="Kagoshima H."/>
            <person name="Schijlen E."/>
            <person name="Tajeshwar N."/>
            <person name="Catarino B."/>
            <person name="Hetherington A.J."/>
            <person name="Saltykova A."/>
            <person name="Bonnot C."/>
            <person name="Breuninger H."/>
            <person name="Symeonidi A."/>
            <person name="Radhakrishnan G.V."/>
            <person name="Van Nieuwerburgh F."/>
            <person name="Deforce D."/>
            <person name="Chang C."/>
            <person name="Karol K.G."/>
            <person name="Hedrich R."/>
            <person name="Ulvskov P."/>
            <person name="Glockner G."/>
            <person name="Delwiche C.F."/>
            <person name="Petrasek J."/>
            <person name="Van de Peer Y."/>
            <person name="Friml J."/>
            <person name="Beilby M."/>
            <person name="Dolan L."/>
            <person name="Kohara Y."/>
            <person name="Sugano S."/>
            <person name="Fujiyama A."/>
            <person name="Delaux P.-M."/>
            <person name="Quint M."/>
            <person name="TheiBen G."/>
            <person name="Hagemann M."/>
            <person name="Harholt J."/>
            <person name="Dunand C."/>
            <person name="Zachgo S."/>
            <person name="Langdale J."/>
            <person name="Maumus F."/>
            <person name="Straeten D.V.D."/>
            <person name="Gould S.B."/>
            <person name="Rensing S.A."/>
        </authorList>
    </citation>
    <scope>NUCLEOTIDE SEQUENCE [LARGE SCALE GENOMIC DNA]</scope>
    <source>
        <strain evidence="2 3">S276</strain>
    </source>
</reference>